<dbReference type="InterPro" id="IPR036388">
    <property type="entry name" value="WH-like_DNA-bd_sf"/>
</dbReference>
<accession>A0A1H4AJH2</accession>
<dbReference type="GO" id="GO:0003677">
    <property type="term" value="F:DNA binding"/>
    <property type="evidence" value="ECO:0007669"/>
    <property type="project" value="UniProtKB-KW"/>
</dbReference>
<dbReference type="Gene3D" id="1.10.10.10">
    <property type="entry name" value="Winged helix-like DNA-binding domain superfamily/Winged helix DNA-binding domain"/>
    <property type="match status" value="1"/>
</dbReference>
<evidence type="ECO:0000313" key="6">
    <source>
        <dbReference type="Proteomes" id="UP000183253"/>
    </source>
</evidence>
<sequence length="121" mass="13800">MESEKSLQNFTPTGSCPIRDILSRLGDKWSMLVLLTLDANGVMRFSEIHRTLGDISHRMLTVTLRMLETDGMVRREVYAEVPPRVEYSLTERGRSLLPHIFGLVEWAEANKEAILGARRKS</sequence>
<dbReference type="Proteomes" id="UP000183253">
    <property type="component" value="Unassembled WGS sequence"/>
</dbReference>
<evidence type="ECO:0000256" key="1">
    <source>
        <dbReference type="ARBA" id="ARBA00023015"/>
    </source>
</evidence>
<evidence type="ECO:0000256" key="3">
    <source>
        <dbReference type="ARBA" id="ARBA00023163"/>
    </source>
</evidence>
<dbReference type="AlphaFoldDB" id="A0A1H4AJH2"/>
<protein>
    <submittedName>
        <fullName evidence="5">Transcriptional regulator, HxlR family</fullName>
    </submittedName>
</protein>
<organism evidence="5 6">
    <name type="scientific">Alistipes timonensis JC136</name>
    <dbReference type="NCBI Taxonomy" id="1033731"/>
    <lineage>
        <taxon>Bacteria</taxon>
        <taxon>Pseudomonadati</taxon>
        <taxon>Bacteroidota</taxon>
        <taxon>Bacteroidia</taxon>
        <taxon>Bacteroidales</taxon>
        <taxon>Rikenellaceae</taxon>
        <taxon>Alistipes</taxon>
    </lineage>
</organism>
<dbReference type="Pfam" id="PF01638">
    <property type="entry name" value="HxlR"/>
    <property type="match status" value="1"/>
</dbReference>
<keyword evidence="3" id="KW-0804">Transcription</keyword>
<dbReference type="PROSITE" id="PS51118">
    <property type="entry name" value="HTH_HXLR"/>
    <property type="match status" value="1"/>
</dbReference>
<keyword evidence="1" id="KW-0805">Transcription regulation</keyword>
<dbReference type="InterPro" id="IPR002577">
    <property type="entry name" value="HTH_HxlR"/>
</dbReference>
<keyword evidence="6" id="KW-1185">Reference proteome</keyword>
<evidence type="ECO:0000256" key="2">
    <source>
        <dbReference type="ARBA" id="ARBA00023125"/>
    </source>
</evidence>
<evidence type="ECO:0000259" key="4">
    <source>
        <dbReference type="PROSITE" id="PS51118"/>
    </source>
</evidence>
<proteinExistence type="predicted"/>
<dbReference type="PANTHER" id="PTHR33204">
    <property type="entry name" value="TRANSCRIPTIONAL REGULATOR, MARR FAMILY"/>
    <property type="match status" value="1"/>
</dbReference>
<dbReference type="SUPFAM" id="SSF46785">
    <property type="entry name" value="Winged helix' DNA-binding domain"/>
    <property type="match status" value="1"/>
</dbReference>
<gene>
    <name evidence="5" type="ORF">SAMN05444145_10331</name>
</gene>
<evidence type="ECO:0000313" key="5">
    <source>
        <dbReference type="EMBL" id="SEA35918.1"/>
    </source>
</evidence>
<dbReference type="EMBL" id="FNRI01000003">
    <property type="protein sequence ID" value="SEA35918.1"/>
    <property type="molecule type" value="Genomic_DNA"/>
</dbReference>
<dbReference type="InterPro" id="IPR036390">
    <property type="entry name" value="WH_DNA-bd_sf"/>
</dbReference>
<dbReference type="PANTHER" id="PTHR33204:SF39">
    <property type="entry name" value="TRANSCRIPTIONAL REGULATORY PROTEIN"/>
    <property type="match status" value="1"/>
</dbReference>
<name>A0A1H4AJH2_9BACT</name>
<keyword evidence="2" id="KW-0238">DNA-binding</keyword>
<reference evidence="5 6" key="1">
    <citation type="submission" date="2016-10" db="EMBL/GenBank/DDBJ databases">
        <authorList>
            <person name="de Groot N.N."/>
        </authorList>
    </citation>
    <scope>NUCLEOTIDE SEQUENCE [LARGE SCALE GENOMIC DNA]</scope>
    <source>
        <strain evidence="5 6">DSM 25383</strain>
    </source>
</reference>
<feature type="domain" description="HTH hxlR-type" evidence="4">
    <location>
        <begin position="16"/>
        <end position="115"/>
    </location>
</feature>